<organism evidence="4 5">
    <name type="scientific">Rhizopus oryzae</name>
    <name type="common">Mucormycosis agent</name>
    <name type="synonym">Rhizopus arrhizus var. delemar</name>
    <dbReference type="NCBI Taxonomy" id="64495"/>
    <lineage>
        <taxon>Eukaryota</taxon>
        <taxon>Fungi</taxon>
        <taxon>Fungi incertae sedis</taxon>
        <taxon>Mucoromycota</taxon>
        <taxon>Mucoromycotina</taxon>
        <taxon>Mucoromycetes</taxon>
        <taxon>Mucorales</taxon>
        <taxon>Mucorineae</taxon>
        <taxon>Rhizopodaceae</taxon>
        <taxon>Rhizopus</taxon>
    </lineage>
</organism>
<evidence type="ECO:0000313" key="4">
    <source>
        <dbReference type="EMBL" id="KAG1547397.1"/>
    </source>
</evidence>
<keyword evidence="1" id="KW-0862">Zinc</keyword>
<dbReference type="AlphaFoldDB" id="A0A9P6YFS4"/>
<reference evidence="4" key="1">
    <citation type="journal article" date="2020" name="Microb. Genom.">
        <title>Genetic diversity of clinical and environmental Mucorales isolates obtained from an investigation of mucormycosis cases among solid organ transplant recipients.</title>
        <authorList>
            <person name="Nguyen M.H."/>
            <person name="Kaul D."/>
            <person name="Muto C."/>
            <person name="Cheng S.J."/>
            <person name="Richter R.A."/>
            <person name="Bruno V.M."/>
            <person name="Liu G."/>
            <person name="Beyhan S."/>
            <person name="Sundermann A.J."/>
            <person name="Mounaud S."/>
            <person name="Pasculle A.W."/>
            <person name="Nierman W.C."/>
            <person name="Driscoll E."/>
            <person name="Cumbie R."/>
            <person name="Clancy C.J."/>
            <person name="Dupont C.L."/>
        </authorList>
    </citation>
    <scope>NUCLEOTIDE SEQUENCE</scope>
    <source>
        <strain evidence="4">GL16</strain>
    </source>
</reference>
<evidence type="ECO:0000256" key="2">
    <source>
        <dbReference type="SAM" id="MobiDB-lite"/>
    </source>
</evidence>
<feature type="region of interest" description="Disordered" evidence="2">
    <location>
        <begin position="1"/>
        <end position="73"/>
    </location>
</feature>
<dbReference type="Proteomes" id="UP000717996">
    <property type="component" value="Unassembled WGS sequence"/>
</dbReference>
<keyword evidence="1" id="KW-0479">Metal-binding</keyword>
<dbReference type="PROSITE" id="PS50158">
    <property type="entry name" value="ZF_CCHC"/>
    <property type="match status" value="1"/>
</dbReference>
<feature type="region of interest" description="Disordered" evidence="2">
    <location>
        <begin position="461"/>
        <end position="492"/>
    </location>
</feature>
<name>A0A9P6YFS4_RHIOR</name>
<evidence type="ECO:0000259" key="3">
    <source>
        <dbReference type="PROSITE" id="PS50158"/>
    </source>
</evidence>
<comment type="caution">
    <text evidence="4">The sequence shown here is derived from an EMBL/GenBank/DDBJ whole genome shotgun (WGS) entry which is preliminary data.</text>
</comment>
<keyword evidence="1" id="KW-0863">Zinc-finger</keyword>
<dbReference type="GO" id="GO:0008270">
    <property type="term" value="F:zinc ion binding"/>
    <property type="evidence" value="ECO:0007669"/>
    <property type="project" value="UniProtKB-KW"/>
</dbReference>
<feature type="compositionally biased region" description="Polar residues" evidence="2">
    <location>
        <begin position="59"/>
        <end position="73"/>
    </location>
</feature>
<feature type="compositionally biased region" description="Low complexity" evidence="2">
    <location>
        <begin position="20"/>
        <end position="31"/>
    </location>
</feature>
<dbReference type="InterPro" id="IPR036875">
    <property type="entry name" value="Znf_CCHC_sf"/>
</dbReference>
<dbReference type="OrthoDB" id="3863715at2759"/>
<dbReference type="SMART" id="SM00343">
    <property type="entry name" value="ZnF_C2HC"/>
    <property type="match status" value="2"/>
</dbReference>
<proteinExistence type="predicted"/>
<evidence type="ECO:0000256" key="1">
    <source>
        <dbReference type="PROSITE-ProRule" id="PRU00047"/>
    </source>
</evidence>
<feature type="region of interest" description="Disordered" evidence="2">
    <location>
        <begin position="316"/>
        <end position="338"/>
    </location>
</feature>
<evidence type="ECO:0000313" key="5">
    <source>
        <dbReference type="Proteomes" id="UP000717996"/>
    </source>
</evidence>
<sequence>MVLSPKVAKPPEHGRPPNQSTRSMRSNSSTSPKTTVLYSKVHQRPAVTRENLLHRHSHVPSQPSSDSVDLNTTDSNNVKPVIIDTTFWGVSQSSGSIFFDVTSRRESDRELYKVAFYQLKDYVGLVVHKSGSNRYLEVNFDNEEFRTSACHEGLKFDNGLVIIRPVIACRPGSIIKRVTLQRLPWLRPQRLLEGLRSTLGNYGVVRDVGIVTDTETGAFLGSGYAVLDCSPDPTQTDPFLELTHAIEWVDTSDSAELSSVFIHAYWKDMPTYCKYCHELGHSAIQCKDAPSNKRTCFYCFKPGHIRAQCPDKVALGKRRKGNHSPSVSHELDPPVNTVTTDNTASDTTALEVFNTEVSQYATNVTLDGALTNDSSDSTDSNQSFTVYRQHSTDPLFEQSNLSQYANVDKTSNENTPHTLVEEMDLQTRPASPSDHNPTQEFMDISSDEDLLDTHVISPAMKNTLTSKAHQTSTATPIRKSNRRPKPRQIMNL</sequence>
<dbReference type="InterPro" id="IPR001878">
    <property type="entry name" value="Znf_CCHC"/>
</dbReference>
<dbReference type="Gene3D" id="4.10.60.10">
    <property type="entry name" value="Zinc finger, CCHC-type"/>
    <property type="match status" value="1"/>
</dbReference>
<feature type="compositionally biased region" description="Polar residues" evidence="2">
    <location>
        <begin position="461"/>
        <end position="475"/>
    </location>
</feature>
<gene>
    <name evidence="4" type="ORF">G6F51_004294</name>
</gene>
<protein>
    <recommendedName>
        <fullName evidence="3">CCHC-type domain-containing protein</fullName>
    </recommendedName>
</protein>
<dbReference type="EMBL" id="JAANIT010000471">
    <property type="protein sequence ID" value="KAG1547397.1"/>
    <property type="molecule type" value="Genomic_DNA"/>
</dbReference>
<dbReference type="SUPFAM" id="SSF57756">
    <property type="entry name" value="Retrovirus zinc finger-like domains"/>
    <property type="match status" value="1"/>
</dbReference>
<feature type="domain" description="CCHC-type" evidence="3">
    <location>
        <begin position="296"/>
        <end position="311"/>
    </location>
</feature>
<accession>A0A9P6YFS4</accession>
<dbReference type="GO" id="GO:0003676">
    <property type="term" value="F:nucleic acid binding"/>
    <property type="evidence" value="ECO:0007669"/>
    <property type="project" value="InterPro"/>
</dbReference>